<dbReference type="Pfam" id="PF18042">
    <property type="entry name" value="ORF_12_N"/>
    <property type="match status" value="1"/>
</dbReference>
<evidence type="ECO:0000313" key="4">
    <source>
        <dbReference type="Proteomes" id="UP000000841"/>
    </source>
</evidence>
<evidence type="ECO:0000259" key="1">
    <source>
        <dbReference type="Pfam" id="PF13354"/>
    </source>
</evidence>
<dbReference type="STRING" id="471857.Svir_33460"/>
<accession>C7N0A8</accession>
<feature type="domain" description="ORF 12 gene product N-terminal" evidence="2">
    <location>
        <begin position="17"/>
        <end position="107"/>
    </location>
</feature>
<dbReference type="Pfam" id="PF13354">
    <property type="entry name" value="Beta-lactamase2"/>
    <property type="match status" value="1"/>
</dbReference>
<dbReference type="Gene3D" id="1.10.8.620">
    <property type="entry name" value="ORF12 helical bundle domain-like"/>
    <property type="match status" value="1"/>
</dbReference>
<proteinExistence type="predicted"/>
<dbReference type="PANTHER" id="PTHR35333:SF5">
    <property type="entry name" value="CONSERVED LIPOPROTEIN LPQF-RELATED"/>
    <property type="match status" value="1"/>
</dbReference>
<dbReference type="Gene3D" id="3.40.710.10">
    <property type="entry name" value="DD-peptidase/beta-lactamase superfamily"/>
    <property type="match status" value="1"/>
</dbReference>
<name>C7N0A8_SACVD</name>
<reference evidence="3 4" key="1">
    <citation type="journal article" date="2009" name="Stand. Genomic Sci.">
        <title>Complete genome sequence of Saccharomonospora viridis type strain (P101).</title>
        <authorList>
            <person name="Pati A."/>
            <person name="Sikorski J."/>
            <person name="Nolan M."/>
            <person name="Lapidus A."/>
            <person name="Copeland A."/>
            <person name="Glavina Del Rio T."/>
            <person name="Lucas S."/>
            <person name="Chen F."/>
            <person name="Tice H."/>
            <person name="Pitluck S."/>
            <person name="Cheng J.F."/>
            <person name="Chertkov O."/>
            <person name="Brettin T."/>
            <person name="Han C."/>
            <person name="Detter J.C."/>
            <person name="Kuske C."/>
            <person name="Bruce D."/>
            <person name="Goodwin L."/>
            <person name="Chain P."/>
            <person name="D'haeseleer P."/>
            <person name="Chen A."/>
            <person name="Palaniappan K."/>
            <person name="Ivanova N."/>
            <person name="Mavromatis K."/>
            <person name="Mikhailova N."/>
            <person name="Rohde M."/>
            <person name="Tindall B.J."/>
            <person name="Goker M."/>
            <person name="Bristow J."/>
            <person name="Eisen J.A."/>
            <person name="Markowitz V."/>
            <person name="Hugenholtz P."/>
            <person name="Kyrpides N.C."/>
            <person name="Klenk H.P."/>
        </authorList>
    </citation>
    <scope>NUCLEOTIDE SEQUENCE [LARGE SCALE GENOMIC DNA]</scope>
    <source>
        <strain evidence="4">ATCC 15386 / DSM 43017 / JCM 3036 / NBRC 12207 / P101</strain>
    </source>
</reference>
<dbReference type="Proteomes" id="UP000000841">
    <property type="component" value="Chromosome"/>
</dbReference>
<dbReference type="GO" id="GO:0030655">
    <property type="term" value="P:beta-lactam antibiotic catabolic process"/>
    <property type="evidence" value="ECO:0007669"/>
    <property type="project" value="InterPro"/>
</dbReference>
<evidence type="ECO:0000313" key="3">
    <source>
        <dbReference type="EMBL" id="ACU98310.1"/>
    </source>
</evidence>
<dbReference type="GO" id="GO:0046677">
    <property type="term" value="P:response to antibiotic"/>
    <property type="evidence" value="ECO:0007669"/>
    <property type="project" value="InterPro"/>
</dbReference>
<dbReference type="InterPro" id="IPR000871">
    <property type="entry name" value="Beta-lactam_class-A"/>
</dbReference>
<dbReference type="eggNOG" id="COG2367">
    <property type="taxonomic scope" value="Bacteria"/>
</dbReference>
<gene>
    <name evidence="3" type="ordered locus">Svir_33460</name>
</gene>
<dbReference type="SUPFAM" id="SSF56601">
    <property type="entry name" value="beta-lactamase/transpeptidase-like"/>
    <property type="match status" value="1"/>
</dbReference>
<organism evidence="3 4">
    <name type="scientific">Saccharomonospora viridis (strain ATCC 15386 / DSM 43017 / JCM 3036 / CCUG 5913 / NBRC 12207 / NCIMB 9602 / P101)</name>
    <name type="common">Thermoactinomyces viridis</name>
    <dbReference type="NCBI Taxonomy" id="471857"/>
    <lineage>
        <taxon>Bacteria</taxon>
        <taxon>Bacillati</taxon>
        <taxon>Actinomycetota</taxon>
        <taxon>Actinomycetes</taxon>
        <taxon>Pseudonocardiales</taxon>
        <taxon>Pseudonocardiaceae</taxon>
        <taxon>Saccharomonospora</taxon>
    </lineage>
</organism>
<keyword evidence="4" id="KW-1185">Reference proteome</keyword>
<dbReference type="InterPro" id="IPR045155">
    <property type="entry name" value="Beta-lactam_cat"/>
</dbReference>
<dbReference type="EMBL" id="CP001683">
    <property type="protein sequence ID" value="ACU98310.1"/>
    <property type="molecule type" value="Genomic_DNA"/>
</dbReference>
<dbReference type="GO" id="GO:0008800">
    <property type="term" value="F:beta-lactamase activity"/>
    <property type="evidence" value="ECO:0007669"/>
    <property type="project" value="InterPro"/>
</dbReference>
<dbReference type="RefSeq" id="WP_015787620.1">
    <property type="nucleotide sequence ID" value="NC_013159.1"/>
</dbReference>
<dbReference type="AlphaFoldDB" id="C7N0A8"/>
<evidence type="ECO:0000259" key="2">
    <source>
        <dbReference type="Pfam" id="PF18042"/>
    </source>
</evidence>
<sequence length="424" mass="46714">MLTTTETSGADATTARRPLVESRMRWAVEMLAEPGPGLAEDPRDHFVAAFVDKHGDGLSALLDSWRAQGPFTVESYTPVAHKGWATLIGPTGDRFTLSIVIDSSGLIRGLGLGPELVIPPLRDWDELDAALDVPGVTSTALVARLVDDRWVSLYERSPDRLMPTGSAYKLYLLRALARAIEAGTVRWDEELTLLPQLRSLPTGEMQDLPDGARATVREVAHKMIAMSDNTAADMVLHRLGRDAVHRAVVDSGHQDPDVLRPFLSSRELFEIGWGDDPSLLPEWSAGDRAQRYELLRRIERPLTTRMRDLNRPVYHLGLDWFLSARDVANALAGVWRDTTRDRTGTIREIVTTYPGVPIDGERWPVAVFKGGSSPGVVMFCWLLVDPAGVPHVVVLQQCGEDPGQVGDGLRLRGLGDRIIHSLLP</sequence>
<dbReference type="PANTHER" id="PTHR35333">
    <property type="entry name" value="BETA-LACTAMASE"/>
    <property type="match status" value="1"/>
</dbReference>
<feature type="domain" description="Beta-lactamase class A catalytic" evidence="1">
    <location>
        <begin position="154"/>
        <end position="343"/>
    </location>
</feature>
<dbReference type="HOGENOM" id="CLU_042385_1_0_11"/>
<dbReference type="InterPro" id="IPR040846">
    <property type="entry name" value="ORF_12_N"/>
</dbReference>
<dbReference type="InterPro" id="IPR012338">
    <property type="entry name" value="Beta-lactam/transpept-like"/>
</dbReference>
<dbReference type="KEGG" id="svi:Svir_33460"/>
<dbReference type="Gene3D" id="3.10.450.280">
    <property type="match status" value="1"/>
</dbReference>
<protein>
    <submittedName>
        <fullName evidence="3">Uncharacterized protein</fullName>
    </submittedName>
</protein>